<sequence length="110" mass="12467">MCHRIFYQENHSETKTPMGNAIVRVYTAILQYAAEVRKTQQANRKEGARKCYCDSGSTTFETEVPHQRGGTELPEIGSSRSISPAQNRSTKYPSSNWRDDCIDLRSPPDL</sequence>
<dbReference type="GeneID" id="8107840"/>
<keyword evidence="3" id="KW-1185">Reference proteome</keyword>
<name>B8MGY4_TALSN</name>
<proteinExistence type="predicted"/>
<organism evidence="2 3">
    <name type="scientific">Talaromyces stipitatus (strain ATCC 10500 / CBS 375.48 / QM 6759 / NRRL 1006)</name>
    <name type="common">Penicillium stipitatum</name>
    <dbReference type="NCBI Taxonomy" id="441959"/>
    <lineage>
        <taxon>Eukaryota</taxon>
        <taxon>Fungi</taxon>
        <taxon>Dikarya</taxon>
        <taxon>Ascomycota</taxon>
        <taxon>Pezizomycotina</taxon>
        <taxon>Eurotiomycetes</taxon>
        <taxon>Eurotiomycetidae</taxon>
        <taxon>Eurotiales</taxon>
        <taxon>Trichocomaceae</taxon>
        <taxon>Talaromyces</taxon>
        <taxon>Talaromyces sect. Talaromyces</taxon>
    </lineage>
</organism>
<accession>B8MGY4</accession>
<dbReference type="AlphaFoldDB" id="B8MGY4"/>
<dbReference type="EMBL" id="EQ962656">
    <property type="protein sequence ID" value="EED16365.1"/>
    <property type="molecule type" value="Genomic_DNA"/>
</dbReference>
<feature type="compositionally biased region" description="Polar residues" evidence="1">
    <location>
        <begin position="78"/>
        <end position="96"/>
    </location>
</feature>
<feature type="compositionally biased region" description="Basic and acidic residues" evidence="1">
    <location>
        <begin position="97"/>
        <end position="110"/>
    </location>
</feature>
<evidence type="ECO:0000313" key="2">
    <source>
        <dbReference type="EMBL" id="EED16365.1"/>
    </source>
</evidence>
<evidence type="ECO:0000256" key="1">
    <source>
        <dbReference type="SAM" id="MobiDB-lite"/>
    </source>
</evidence>
<reference evidence="3" key="1">
    <citation type="journal article" date="2015" name="Genome Announc.">
        <title>Genome sequence of the AIDS-associated pathogen Penicillium marneffei (ATCC18224) and its near taxonomic relative Talaromyces stipitatus (ATCC10500).</title>
        <authorList>
            <person name="Nierman W.C."/>
            <person name="Fedorova-Abrams N.D."/>
            <person name="Andrianopoulos A."/>
        </authorList>
    </citation>
    <scope>NUCLEOTIDE SEQUENCE [LARGE SCALE GENOMIC DNA]</scope>
    <source>
        <strain evidence="3">ATCC 10500 / CBS 375.48 / QM 6759 / NRRL 1006</strain>
    </source>
</reference>
<dbReference type="HOGENOM" id="CLU_2172769_0_0_1"/>
<evidence type="ECO:0000313" key="3">
    <source>
        <dbReference type="Proteomes" id="UP000001745"/>
    </source>
</evidence>
<dbReference type="Proteomes" id="UP000001745">
    <property type="component" value="Unassembled WGS sequence"/>
</dbReference>
<dbReference type="InParanoid" id="B8MGY4"/>
<dbReference type="VEuPathDB" id="FungiDB:TSTA_014570"/>
<gene>
    <name evidence="2" type="ORF">TSTA_014570</name>
</gene>
<protein>
    <submittedName>
        <fullName evidence="2">Uncharacterized protein</fullName>
    </submittedName>
</protein>
<dbReference type="RefSeq" id="XP_002483599.1">
    <property type="nucleotide sequence ID" value="XM_002483554.1"/>
</dbReference>
<feature type="region of interest" description="Disordered" evidence="1">
    <location>
        <begin position="62"/>
        <end position="110"/>
    </location>
</feature>